<evidence type="ECO:0000256" key="1">
    <source>
        <dbReference type="SAM" id="MobiDB-lite"/>
    </source>
</evidence>
<gene>
    <name evidence="2" type="ORF">HMPREF0731_4611</name>
</gene>
<comment type="caution">
    <text evidence="2">The sequence shown here is derived from an EMBL/GenBank/DDBJ whole genome shotgun (WGS) entry which is preliminary data.</text>
</comment>
<feature type="non-terminal residue" evidence="2">
    <location>
        <position position="50"/>
    </location>
</feature>
<dbReference type="Proteomes" id="UP000005324">
    <property type="component" value="Unassembled WGS sequence"/>
</dbReference>
<dbReference type="EMBL" id="ADVL01000926">
    <property type="protein sequence ID" value="EFH09170.1"/>
    <property type="molecule type" value="Genomic_DNA"/>
</dbReference>
<reference evidence="2 3" key="1">
    <citation type="submission" date="2010-04" db="EMBL/GenBank/DDBJ databases">
        <authorList>
            <person name="Qin X."/>
            <person name="Bachman B."/>
            <person name="Battles P."/>
            <person name="Bell A."/>
            <person name="Bess C."/>
            <person name="Bickham C."/>
            <person name="Chaboub L."/>
            <person name="Chen D."/>
            <person name="Coyle M."/>
            <person name="Deiros D.R."/>
            <person name="Dinh H."/>
            <person name="Forbes L."/>
            <person name="Fowler G."/>
            <person name="Francisco L."/>
            <person name="Fu Q."/>
            <person name="Gubbala S."/>
            <person name="Hale W."/>
            <person name="Han Y."/>
            <person name="Hemphill L."/>
            <person name="Highlander S.K."/>
            <person name="Hirani K."/>
            <person name="Hogues M."/>
            <person name="Jackson L."/>
            <person name="Jakkamsetti A."/>
            <person name="Javaid M."/>
            <person name="Jiang H."/>
            <person name="Korchina V."/>
            <person name="Kovar C."/>
            <person name="Lara F."/>
            <person name="Lee S."/>
            <person name="Mata R."/>
            <person name="Mathew T."/>
            <person name="Moen C."/>
            <person name="Morales K."/>
            <person name="Munidasa M."/>
            <person name="Nazareth L."/>
            <person name="Ngo R."/>
            <person name="Nguyen L."/>
            <person name="Okwuonu G."/>
            <person name="Ongeri F."/>
            <person name="Patil S."/>
            <person name="Petrosino J."/>
            <person name="Pham C."/>
            <person name="Pham P."/>
            <person name="Pu L.-L."/>
            <person name="Puazo M."/>
            <person name="Raj R."/>
            <person name="Reid J."/>
            <person name="Rouhana J."/>
            <person name="Saada N."/>
            <person name="Shang Y."/>
            <person name="Simmons D."/>
            <person name="Thornton R."/>
            <person name="Warren J."/>
            <person name="Weissenberger G."/>
            <person name="Zhang J."/>
            <person name="Zhang L."/>
            <person name="Zhou C."/>
            <person name="Zhu D."/>
            <person name="Muzny D."/>
            <person name="Worley K."/>
            <person name="Gibbs R."/>
        </authorList>
    </citation>
    <scope>NUCLEOTIDE SEQUENCE [LARGE SCALE GENOMIC DNA]</scope>
    <source>
        <strain evidence="2 3">ATCC 49957</strain>
    </source>
</reference>
<keyword evidence="3" id="KW-1185">Reference proteome</keyword>
<protein>
    <submittedName>
        <fullName evidence="2">Uncharacterized protein</fullName>
    </submittedName>
</protein>
<proteinExistence type="predicted"/>
<feature type="region of interest" description="Disordered" evidence="1">
    <location>
        <begin position="31"/>
        <end position="50"/>
    </location>
</feature>
<name>D5RU49_9PROT</name>
<organism evidence="2 3">
    <name type="scientific">Pseudoroseomonas cervicalis ATCC 49957</name>
    <dbReference type="NCBI Taxonomy" id="525371"/>
    <lineage>
        <taxon>Bacteria</taxon>
        <taxon>Pseudomonadati</taxon>
        <taxon>Pseudomonadota</taxon>
        <taxon>Alphaproteobacteria</taxon>
        <taxon>Acetobacterales</taxon>
        <taxon>Roseomonadaceae</taxon>
        <taxon>Roseomonas</taxon>
    </lineage>
</organism>
<dbReference type="HOGENOM" id="CLU_3146606_0_0_5"/>
<evidence type="ECO:0000313" key="3">
    <source>
        <dbReference type="Proteomes" id="UP000005324"/>
    </source>
</evidence>
<sequence length="50" mass="5169">MAQRQRAGVARGGEVEAALRLGPRIAEIEAGAQRQRVDRAAAGGAQRQGG</sequence>
<evidence type="ECO:0000313" key="2">
    <source>
        <dbReference type="EMBL" id="EFH09170.1"/>
    </source>
</evidence>
<accession>D5RU49</accession>
<dbReference type="AlphaFoldDB" id="D5RU49"/>